<reference evidence="2" key="4">
    <citation type="submission" date="2019-03" db="UniProtKB">
        <authorList>
            <consortium name="EnsemblPlants"/>
        </authorList>
    </citation>
    <scope>IDENTIFICATION</scope>
</reference>
<accession>A0A453JJZ5</accession>
<sequence>MAARVHHHHHYPVLVSAAASPARSQDMRLRRSPPPAKTDDRRLRRSPPVSVEKARRQGRPSRGGAAVAGTAAGTAAGCAAACAAACACFPFAVLELAVLATVRAPAAMCRRTIRERRNRRREARAMRKKEMEGVILGGDASPKSVAATQEKHAALKAEEEEEHGWCHWPVKPAAAAVAAAEELAEAEKEVWERFYGTGGFGRSPSEHEETW</sequence>
<evidence type="ECO:0000313" key="2">
    <source>
        <dbReference type="EnsemblPlants" id="AET5Gv20089300.1"/>
    </source>
</evidence>
<dbReference type="AlphaFoldDB" id="A0A453JJZ5"/>
<dbReference type="Proteomes" id="UP000015105">
    <property type="component" value="Chromosome 5D"/>
</dbReference>
<feature type="compositionally biased region" description="Basic residues" evidence="1">
    <location>
        <begin position="1"/>
        <end position="11"/>
    </location>
</feature>
<organism evidence="2 3">
    <name type="scientific">Aegilops tauschii subsp. strangulata</name>
    <name type="common">Goatgrass</name>
    <dbReference type="NCBI Taxonomy" id="200361"/>
    <lineage>
        <taxon>Eukaryota</taxon>
        <taxon>Viridiplantae</taxon>
        <taxon>Streptophyta</taxon>
        <taxon>Embryophyta</taxon>
        <taxon>Tracheophyta</taxon>
        <taxon>Spermatophyta</taxon>
        <taxon>Magnoliopsida</taxon>
        <taxon>Liliopsida</taxon>
        <taxon>Poales</taxon>
        <taxon>Poaceae</taxon>
        <taxon>BOP clade</taxon>
        <taxon>Pooideae</taxon>
        <taxon>Triticodae</taxon>
        <taxon>Triticeae</taxon>
        <taxon>Triticinae</taxon>
        <taxon>Aegilops</taxon>
    </lineage>
</organism>
<dbReference type="OrthoDB" id="10437808at2759"/>
<protein>
    <submittedName>
        <fullName evidence="2">Uncharacterized protein</fullName>
    </submittedName>
</protein>
<feature type="region of interest" description="Disordered" evidence="1">
    <location>
        <begin position="1"/>
        <end position="67"/>
    </location>
</feature>
<dbReference type="GeneID" id="109738753"/>
<reference evidence="2" key="5">
    <citation type="journal article" date="2021" name="G3 (Bethesda)">
        <title>Aegilops tauschii genome assembly Aet v5.0 features greater sequence contiguity and improved annotation.</title>
        <authorList>
            <person name="Wang L."/>
            <person name="Zhu T."/>
            <person name="Rodriguez J.C."/>
            <person name="Deal K.R."/>
            <person name="Dubcovsky J."/>
            <person name="McGuire P.E."/>
            <person name="Lux T."/>
            <person name="Spannagl M."/>
            <person name="Mayer K.F.X."/>
            <person name="Baldrich P."/>
            <person name="Meyers B.C."/>
            <person name="Huo N."/>
            <person name="Gu Y.Q."/>
            <person name="Zhou H."/>
            <person name="Devos K.M."/>
            <person name="Bennetzen J.L."/>
            <person name="Unver T."/>
            <person name="Budak H."/>
            <person name="Gulick P.J."/>
            <person name="Galiba G."/>
            <person name="Kalapos B."/>
            <person name="Nelson D.R."/>
            <person name="Li P."/>
            <person name="You F.M."/>
            <person name="Luo M.C."/>
            <person name="Dvorak J."/>
        </authorList>
    </citation>
    <scope>NUCLEOTIDE SEQUENCE [LARGE SCALE GENOMIC DNA]</scope>
    <source>
        <strain evidence="2">cv. AL8/78</strain>
    </source>
</reference>
<dbReference type="KEGG" id="ats:109738753"/>
<proteinExistence type="predicted"/>
<evidence type="ECO:0000256" key="1">
    <source>
        <dbReference type="SAM" id="MobiDB-lite"/>
    </source>
</evidence>
<reference evidence="2" key="3">
    <citation type="journal article" date="2017" name="Nature">
        <title>Genome sequence of the progenitor of the wheat D genome Aegilops tauschii.</title>
        <authorList>
            <person name="Luo M.C."/>
            <person name="Gu Y.Q."/>
            <person name="Puiu D."/>
            <person name="Wang H."/>
            <person name="Twardziok S.O."/>
            <person name="Deal K.R."/>
            <person name="Huo N."/>
            <person name="Zhu T."/>
            <person name="Wang L."/>
            <person name="Wang Y."/>
            <person name="McGuire P.E."/>
            <person name="Liu S."/>
            <person name="Long H."/>
            <person name="Ramasamy R.K."/>
            <person name="Rodriguez J.C."/>
            <person name="Van S.L."/>
            <person name="Yuan L."/>
            <person name="Wang Z."/>
            <person name="Xia Z."/>
            <person name="Xiao L."/>
            <person name="Anderson O.D."/>
            <person name="Ouyang S."/>
            <person name="Liang Y."/>
            <person name="Zimin A.V."/>
            <person name="Pertea G."/>
            <person name="Qi P."/>
            <person name="Bennetzen J.L."/>
            <person name="Dai X."/>
            <person name="Dawson M.W."/>
            <person name="Muller H.G."/>
            <person name="Kugler K."/>
            <person name="Rivarola-Duarte L."/>
            <person name="Spannagl M."/>
            <person name="Mayer K.F.X."/>
            <person name="Lu F.H."/>
            <person name="Bevan M.W."/>
            <person name="Leroy P."/>
            <person name="Li P."/>
            <person name="You F.M."/>
            <person name="Sun Q."/>
            <person name="Liu Z."/>
            <person name="Lyons E."/>
            <person name="Wicker T."/>
            <person name="Salzberg S.L."/>
            <person name="Devos K.M."/>
            <person name="Dvorak J."/>
        </authorList>
    </citation>
    <scope>NUCLEOTIDE SEQUENCE [LARGE SCALE GENOMIC DNA]</scope>
    <source>
        <strain evidence="2">cv. AL8/78</strain>
    </source>
</reference>
<evidence type="ECO:0000313" key="3">
    <source>
        <dbReference type="Proteomes" id="UP000015105"/>
    </source>
</evidence>
<dbReference type="PANTHER" id="PTHR33264:SF8">
    <property type="entry name" value="EXPRESSED PROTEIN"/>
    <property type="match status" value="1"/>
</dbReference>
<reference evidence="3" key="2">
    <citation type="journal article" date="2017" name="Nat. Plants">
        <title>The Aegilops tauschii genome reveals multiple impacts of transposons.</title>
        <authorList>
            <person name="Zhao G."/>
            <person name="Zou C."/>
            <person name="Li K."/>
            <person name="Wang K."/>
            <person name="Li T."/>
            <person name="Gao L."/>
            <person name="Zhang X."/>
            <person name="Wang H."/>
            <person name="Yang Z."/>
            <person name="Liu X."/>
            <person name="Jiang W."/>
            <person name="Mao L."/>
            <person name="Kong X."/>
            <person name="Jiao Y."/>
            <person name="Jia J."/>
        </authorList>
    </citation>
    <scope>NUCLEOTIDE SEQUENCE [LARGE SCALE GENOMIC DNA]</scope>
    <source>
        <strain evidence="3">cv. AL8/78</strain>
    </source>
</reference>
<dbReference type="EnsemblPlants" id="AET5Gv20089300.1">
    <property type="protein sequence ID" value="AET5Gv20089300.1"/>
    <property type="gene ID" value="AET5Gv20089300"/>
</dbReference>
<name>A0A453JJZ5_AEGTS</name>
<dbReference type="PANTHER" id="PTHR33264">
    <property type="entry name" value="EXPRESSED PROTEIN"/>
    <property type="match status" value="1"/>
</dbReference>
<dbReference type="RefSeq" id="XP_040245175.1">
    <property type="nucleotide sequence ID" value="XM_040389241.3"/>
</dbReference>
<dbReference type="OMA" id="MPARVHH"/>
<dbReference type="Gramene" id="AET5Gv20089300.1">
    <property type="protein sequence ID" value="AET5Gv20089300.1"/>
    <property type="gene ID" value="AET5Gv20089300"/>
</dbReference>
<reference evidence="3" key="1">
    <citation type="journal article" date="2014" name="Science">
        <title>Ancient hybridizations among the ancestral genomes of bread wheat.</title>
        <authorList>
            <consortium name="International Wheat Genome Sequencing Consortium,"/>
            <person name="Marcussen T."/>
            <person name="Sandve S.R."/>
            <person name="Heier L."/>
            <person name="Spannagl M."/>
            <person name="Pfeifer M."/>
            <person name="Jakobsen K.S."/>
            <person name="Wulff B.B."/>
            <person name="Steuernagel B."/>
            <person name="Mayer K.F."/>
            <person name="Olsen O.A."/>
        </authorList>
    </citation>
    <scope>NUCLEOTIDE SEQUENCE [LARGE SCALE GENOMIC DNA]</scope>
    <source>
        <strain evidence="3">cv. AL8/78</strain>
    </source>
</reference>
<keyword evidence="3" id="KW-1185">Reference proteome</keyword>